<gene>
    <name evidence="1" type="ORF">EUA07_03045</name>
</gene>
<evidence type="ECO:0000313" key="2">
    <source>
        <dbReference type="Proteomes" id="UP000293291"/>
    </source>
</evidence>
<accession>A0A4Q2SFU1</accession>
<dbReference type="RefSeq" id="WP_129453532.1">
    <property type="nucleotide sequence ID" value="NZ_JACXYX010000007.1"/>
</dbReference>
<dbReference type="OrthoDB" id="3773545at2"/>
<proteinExistence type="predicted"/>
<evidence type="ECO:0008006" key="3">
    <source>
        <dbReference type="Google" id="ProtNLM"/>
    </source>
</evidence>
<evidence type="ECO:0000313" key="1">
    <source>
        <dbReference type="EMBL" id="RYC03933.1"/>
    </source>
</evidence>
<keyword evidence="2" id="KW-1185">Reference proteome</keyword>
<dbReference type="EMBL" id="SDWU01000003">
    <property type="protein sequence ID" value="RYC03933.1"/>
    <property type="molecule type" value="Genomic_DNA"/>
</dbReference>
<dbReference type="Proteomes" id="UP000293291">
    <property type="component" value="Unassembled WGS sequence"/>
</dbReference>
<dbReference type="SUPFAM" id="SSF81301">
    <property type="entry name" value="Nucleotidyltransferase"/>
    <property type="match status" value="1"/>
</dbReference>
<organism evidence="1 2">
    <name type="scientific">Nocardioides ganghwensis</name>
    <dbReference type="NCBI Taxonomy" id="252230"/>
    <lineage>
        <taxon>Bacteria</taxon>
        <taxon>Bacillati</taxon>
        <taxon>Actinomycetota</taxon>
        <taxon>Actinomycetes</taxon>
        <taxon>Propionibacteriales</taxon>
        <taxon>Nocardioidaceae</taxon>
        <taxon>Nocardioides</taxon>
    </lineage>
</organism>
<sequence length="267" mass="29876">MAADLDRYSDVLDLLRGLPTHCPDVRVVVVSGSAVTGGYDAHSDLDVQVWTDGPPSATYDEALALVHDRFDVDHVWRVAADRWPTAAQGFIHLQPDAADLSRPTRLVDLFVDRLPERLTIDVRRHGTPEVLHDPDGLIHLEHDDEEVMESQRRRAVDQAAARRQTGAWLVERALARGDVAEAAWFHMRFAVEPLVTLLRIRHCPARHDFGLRYLRTDLPEGMAERVEALLPGPAGSTDSPTSSPEELLADRARAAFAWQDEVLRELT</sequence>
<dbReference type="InterPro" id="IPR043519">
    <property type="entry name" value="NT_sf"/>
</dbReference>
<protein>
    <recommendedName>
        <fullName evidence="3">Nucleotidyltransferase domain-containing protein</fullName>
    </recommendedName>
</protein>
<comment type="caution">
    <text evidence="1">The sequence shown here is derived from an EMBL/GenBank/DDBJ whole genome shotgun (WGS) entry which is preliminary data.</text>
</comment>
<name>A0A4Q2SFU1_9ACTN</name>
<dbReference type="AlphaFoldDB" id="A0A4Q2SFU1"/>
<reference evidence="1 2" key="1">
    <citation type="submission" date="2019-01" db="EMBL/GenBank/DDBJ databases">
        <title>Novel species of Nocardioides.</title>
        <authorList>
            <person name="Liu Q."/>
            <person name="Xin Y.-H."/>
        </authorList>
    </citation>
    <scope>NUCLEOTIDE SEQUENCE [LARGE SCALE GENOMIC DNA]</scope>
    <source>
        <strain evidence="1 2">CGMCC 4.6875</strain>
    </source>
</reference>